<evidence type="ECO:0000259" key="1">
    <source>
        <dbReference type="Pfam" id="PF00248"/>
    </source>
</evidence>
<dbReference type="EMBL" id="CP045871">
    <property type="protein sequence ID" value="QGG79086.1"/>
    <property type="molecule type" value="Genomic_DNA"/>
</dbReference>
<dbReference type="Gene3D" id="3.20.20.100">
    <property type="entry name" value="NADP-dependent oxidoreductase domain"/>
    <property type="match status" value="1"/>
</dbReference>
<dbReference type="Pfam" id="PF00248">
    <property type="entry name" value="Aldo_ket_red"/>
    <property type="match status" value="1"/>
</dbReference>
<organism evidence="2 3">
    <name type="scientific">Litorivicinus lipolyticus</name>
    <dbReference type="NCBI Taxonomy" id="418701"/>
    <lineage>
        <taxon>Bacteria</taxon>
        <taxon>Pseudomonadati</taxon>
        <taxon>Pseudomonadota</taxon>
        <taxon>Gammaproteobacteria</taxon>
        <taxon>Oceanospirillales</taxon>
        <taxon>Litorivicinaceae</taxon>
        <taxon>Litorivicinus</taxon>
    </lineage>
</organism>
<dbReference type="GO" id="GO:0016491">
    <property type="term" value="F:oxidoreductase activity"/>
    <property type="evidence" value="ECO:0007669"/>
    <property type="project" value="InterPro"/>
</dbReference>
<dbReference type="PANTHER" id="PTHR43312:SF1">
    <property type="entry name" value="NADP-DEPENDENT OXIDOREDUCTASE DOMAIN-CONTAINING PROTEIN"/>
    <property type="match status" value="1"/>
</dbReference>
<dbReference type="PRINTS" id="PR00069">
    <property type="entry name" value="ALDKETRDTASE"/>
</dbReference>
<dbReference type="AlphaFoldDB" id="A0A5Q2QAK7"/>
<dbReference type="RefSeq" id="WP_153712590.1">
    <property type="nucleotide sequence ID" value="NZ_CP045871.1"/>
</dbReference>
<feature type="domain" description="NADP-dependent oxidoreductase" evidence="1">
    <location>
        <begin position="14"/>
        <end position="184"/>
    </location>
</feature>
<dbReference type="InterPro" id="IPR023210">
    <property type="entry name" value="NADP_OxRdtase_dom"/>
</dbReference>
<dbReference type="PANTHER" id="PTHR43312">
    <property type="entry name" value="D-THREO-ALDOSE 1-DEHYDROGENASE"/>
    <property type="match status" value="1"/>
</dbReference>
<accession>A0A5Q2QAK7</accession>
<dbReference type="InterPro" id="IPR020471">
    <property type="entry name" value="AKR"/>
</dbReference>
<sequence>MRVSTLAPGIEVSRIGLGTVKLGRNQGVKYPRAFDLPSMADARVLIATAREMGINLIDTAPAYGLAEARVGELLKNQRQDWIVGTKVGEDFDGASHFDFSLAGAQSSLHRSFQRLDTDYLDYVLLHSDGDDSAVLNSGACEALVHARREGSVRAIGISSKTLGGALMALDMGLDIVMVTLNSDNTGERPACIQAAARGRGVLIKKALGSGHLNPADSLTFVDQTPGVTSIISGTLNPDHLRANVALINQKEAPHA</sequence>
<dbReference type="InterPro" id="IPR053135">
    <property type="entry name" value="AKR2_Oxidoreductase"/>
</dbReference>
<name>A0A5Q2QAK7_9GAMM</name>
<evidence type="ECO:0000313" key="3">
    <source>
        <dbReference type="Proteomes" id="UP000388235"/>
    </source>
</evidence>
<gene>
    <name evidence="2" type="ORF">GH975_00350</name>
</gene>
<keyword evidence="3" id="KW-1185">Reference proteome</keyword>
<dbReference type="Proteomes" id="UP000388235">
    <property type="component" value="Chromosome"/>
</dbReference>
<proteinExistence type="predicted"/>
<dbReference type="OrthoDB" id="9773828at2"/>
<dbReference type="SUPFAM" id="SSF51430">
    <property type="entry name" value="NAD(P)-linked oxidoreductase"/>
    <property type="match status" value="1"/>
</dbReference>
<protein>
    <submittedName>
        <fullName evidence="2">Aldo/keto reductase</fullName>
    </submittedName>
</protein>
<dbReference type="CDD" id="cd19095">
    <property type="entry name" value="AKR_PA4992-like"/>
    <property type="match status" value="1"/>
</dbReference>
<dbReference type="KEGG" id="llp:GH975_00350"/>
<reference evidence="2 3" key="1">
    <citation type="submission" date="2019-11" db="EMBL/GenBank/DDBJ databases">
        <authorList>
            <person name="Khan S.A."/>
            <person name="Jeon C.O."/>
            <person name="Chun B.H."/>
        </authorList>
    </citation>
    <scope>NUCLEOTIDE SEQUENCE [LARGE SCALE GENOMIC DNA]</scope>
    <source>
        <strain evidence="2 3">IMCC 1097</strain>
    </source>
</reference>
<dbReference type="InterPro" id="IPR036812">
    <property type="entry name" value="NAD(P)_OxRdtase_dom_sf"/>
</dbReference>
<evidence type="ECO:0000313" key="2">
    <source>
        <dbReference type="EMBL" id="QGG79086.1"/>
    </source>
</evidence>